<dbReference type="InterPro" id="IPR020476">
    <property type="entry name" value="Nudix_hydrolase"/>
</dbReference>
<dbReference type="InterPro" id="IPR000086">
    <property type="entry name" value="NUDIX_hydrolase_dom"/>
</dbReference>
<dbReference type="GO" id="GO:0006754">
    <property type="term" value="P:ATP biosynthetic process"/>
    <property type="evidence" value="ECO:0007669"/>
    <property type="project" value="TreeGrafter"/>
</dbReference>
<organism evidence="9 10">
    <name type="scientific">Methylomarinovum caldicuralii</name>
    <dbReference type="NCBI Taxonomy" id="438856"/>
    <lineage>
        <taxon>Bacteria</taxon>
        <taxon>Pseudomonadati</taxon>
        <taxon>Pseudomonadota</taxon>
        <taxon>Gammaproteobacteria</taxon>
        <taxon>Methylococcales</taxon>
        <taxon>Methylothermaceae</taxon>
        <taxon>Methylomarinovum</taxon>
    </lineage>
</organism>
<dbReference type="KEGG" id="mcau:MIT9_P1523"/>
<keyword evidence="4" id="KW-0547">Nucleotide-binding</keyword>
<dbReference type="RefSeq" id="WP_317704362.1">
    <property type="nucleotide sequence ID" value="NZ_AP024714.1"/>
</dbReference>
<comment type="similarity">
    <text evidence="2 7">Belongs to the Nudix hydrolase family.</text>
</comment>
<gene>
    <name evidence="9" type="ORF">MIT9_P1523</name>
</gene>
<dbReference type="GO" id="GO:0000166">
    <property type="term" value="F:nucleotide binding"/>
    <property type="evidence" value="ECO:0007669"/>
    <property type="project" value="UniProtKB-KW"/>
</dbReference>
<dbReference type="PRINTS" id="PR00502">
    <property type="entry name" value="NUDIXFAMILY"/>
</dbReference>
<dbReference type="PROSITE" id="PS00893">
    <property type="entry name" value="NUDIX_BOX"/>
    <property type="match status" value="1"/>
</dbReference>
<dbReference type="AlphaFoldDB" id="A0AAU9BTJ9"/>
<evidence type="ECO:0000256" key="1">
    <source>
        <dbReference type="ARBA" id="ARBA00001946"/>
    </source>
</evidence>
<dbReference type="InterPro" id="IPR015797">
    <property type="entry name" value="NUDIX_hydrolase-like_dom_sf"/>
</dbReference>
<evidence type="ECO:0000256" key="2">
    <source>
        <dbReference type="ARBA" id="ARBA00005582"/>
    </source>
</evidence>
<keyword evidence="5 7" id="KW-0378">Hydrolase</keyword>
<sequence>MERNRHPQARHLSAGVVVVRFIDGRPHYLLLRAYRYWDFPKGMVEPGEEPLQAAVREVAEETGLTGLRFRWGKVYCETPPYGKGKVARYYLAEAPEGKVTLPVSPELGFPEHQEFRWLPYGEARKLLVPRLQAVLDWAHVIVSGPTGR</sequence>
<dbReference type="Proteomes" id="UP001321825">
    <property type="component" value="Chromosome"/>
</dbReference>
<dbReference type="CDD" id="cd03428">
    <property type="entry name" value="NUDIX_Ap4A_Nudt2"/>
    <property type="match status" value="1"/>
</dbReference>
<protein>
    <recommendedName>
        <fullName evidence="3">Bis(5'-nucleosyl)-tetraphosphatase [asymmetrical]</fullName>
    </recommendedName>
    <alternativeName>
        <fullName evidence="6">Diadenosine 5',5'''-P1,P4-tetraphosphate asymmetrical hydrolase</fullName>
    </alternativeName>
</protein>
<evidence type="ECO:0000256" key="5">
    <source>
        <dbReference type="ARBA" id="ARBA00022801"/>
    </source>
</evidence>
<reference evidence="10" key="1">
    <citation type="journal article" date="2024" name="Int. J. Syst. Evol. Microbiol.">
        <title>Methylomarinovum tepidoasis sp. nov., a moderately thermophilic methanotroph of the family Methylothermaceae isolated from a deep-sea hydrothermal field.</title>
        <authorList>
            <person name="Hirayama H."/>
            <person name="Takaki Y."/>
            <person name="Abe M."/>
            <person name="Miyazaki M."/>
            <person name="Uematsu K."/>
            <person name="Matsui Y."/>
            <person name="Takai K."/>
        </authorList>
    </citation>
    <scope>NUCLEOTIDE SEQUENCE [LARGE SCALE GENOMIC DNA]</scope>
    <source>
        <strain evidence="10">IT-9</strain>
    </source>
</reference>
<dbReference type="EMBL" id="AP024714">
    <property type="protein sequence ID" value="BCX81941.1"/>
    <property type="molecule type" value="Genomic_DNA"/>
</dbReference>
<evidence type="ECO:0000313" key="10">
    <source>
        <dbReference type="Proteomes" id="UP001321825"/>
    </source>
</evidence>
<name>A0AAU9BTJ9_9GAMM</name>
<evidence type="ECO:0000256" key="4">
    <source>
        <dbReference type="ARBA" id="ARBA00022741"/>
    </source>
</evidence>
<dbReference type="PANTHER" id="PTHR21340">
    <property type="entry name" value="DIADENOSINE 5,5-P1,P4-TETRAPHOSPHATE PYROPHOSPHOHYDROLASE MUTT"/>
    <property type="match status" value="1"/>
</dbReference>
<evidence type="ECO:0000256" key="7">
    <source>
        <dbReference type="RuleBase" id="RU003476"/>
    </source>
</evidence>
<dbReference type="InterPro" id="IPR003565">
    <property type="entry name" value="Tetra_PHTase"/>
</dbReference>
<dbReference type="Pfam" id="PF00293">
    <property type="entry name" value="NUDIX"/>
    <property type="match status" value="1"/>
</dbReference>
<dbReference type="Gene3D" id="3.90.79.10">
    <property type="entry name" value="Nucleoside Triphosphate Pyrophosphohydrolase"/>
    <property type="match status" value="1"/>
</dbReference>
<accession>A0AAU9BTJ9</accession>
<evidence type="ECO:0000313" key="9">
    <source>
        <dbReference type="EMBL" id="BCX81941.1"/>
    </source>
</evidence>
<comment type="cofactor">
    <cofactor evidence="1">
        <name>Mg(2+)</name>
        <dbReference type="ChEBI" id="CHEBI:18420"/>
    </cofactor>
</comment>
<dbReference type="GO" id="GO:0004081">
    <property type="term" value="F:bis(5'-nucleosyl)-tetraphosphatase (asymmetrical) activity"/>
    <property type="evidence" value="ECO:0007669"/>
    <property type="project" value="TreeGrafter"/>
</dbReference>
<dbReference type="InterPro" id="IPR051325">
    <property type="entry name" value="Nudix_hydrolase_domain"/>
</dbReference>
<evidence type="ECO:0000259" key="8">
    <source>
        <dbReference type="PROSITE" id="PS51462"/>
    </source>
</evidence>
<evidence type="ECO:0000256" key="6">
    <source>
        <dbReference type="ARBA" id="ARBA00032644"/>
    </source>
</evidence>
<dbReference type="InterPro" id="IPR020084">
    <property type="entry name" value="NUDIX_hydrolase_CS"/>
</dbReference>
<dbReference type="GO" id="GO:0006167">
    <property type="term" value="P:AMP biosynthetic process"/>
    <property type="evidence" value="ECO:0007669"/>
    <property type="project" value="TreeGrafter"/>
</dbReference>
<keyword evidence="10" id="KW-1185">Reference proteome</keyword>
<evidence type="ECO:0000256" key="3">
    <source>
        <dbReference type="ARBA" id="ARBA00018911"/>
    </source>
</evidence>
<feature type="domain" description="Nudix hydrolase" evidence="8">
    <location>
        <begin position="9"/>
        <end position="140"/>
    </location>
</feature>
<dbReference type="PROSITE" id="PS51462">
    <property type="entry name" value="NUDIX"/>
    <property type="match status" value="1"/>
</dbReference>
<dbReference type="SUPFAM" id="SSF55811">
    <property type="entry name" value="Nudix"/>
    <property type="match status" value="1"/>
</dbReference>
<proteinExistence type="inferred from homology"/>
<dbReference type="PANTHER" id="PTHR21340:SF0">
    <property type="entry name" value="BIS(5'-NUCLEOSYL)-TETRAPHOSPHATASE [ASYMMETRICAL]"/>
    <property type="match status" value="1"/>
</dbReference>